<keyword evidence="9" id="KW-1185">Reference proteome</keyword>
<gene>
    <name evidence="8" type="ORF">ABMA27_000081</name>
    <name evidence="7" type="ORF">ABMA28_000075</name>
</gene>
<dbReference type="AlphaFoldDB" id="A0ABD0TQY6"/>
<comment type="subcellular location">
    <subcellularLocation>
        <location evidence="1 6">Mitochondrion matrix</location>
    </subcellularLocation>
</comment>
<evidence type="ECO:0000256" key="1">
    <source>
        <dbReference type="ARBA" id="ARBA00004305"/>
    </source>
</evidence>
<evidence type="ECO:0000313" key="9">
    <source>
        <dbReference type="Proteomes" id="UP001549920"/>
    </source>
</evidence>
<dbReference type="CDD" id="cd20270">
    <property type="entry name" value="Complex1_LYR_SDHAF3_LYRM10"/>
    <property type="match status" value="1"/>
</dbReference>
<keyword evidence="4 6" id="KW-0496">Mitochondrion</keyword>
<evidence type="ECO:0000313" key="8">
    <source>
        <dbReference type="EMBL" id="KAL0902137.1"/>
    </source>
</evidence>
<dbReference type="PANTHER" id="PTHR13137">
    <property type="entry name" value="DC11 ACN9 HOMOLOG"/>
    <property type="match status" value="1"/>
</dbReference>
<dbReference type="EMBL" id="JBEUOH010000001">
    <property type="protein sequence ID" value="KAL0902138.1"/>
    <property type="molecule type" value="Genomic_DNA"/>
</dbReference>
<organism evidence="7 10">
    <name type="scientific">Loxostege sticticalis</name>
    <name type="common">Beet webworm moth</name>
    <dbReference type="NCBI Taxonomy" id="481309"/>
    <lineage>
        <taxon>Eukaryota</taxon>
        <taxon>Metazoa</taxon>
        <taxon>Ecdysozoa</taxon>
        <taxon>Arthropoda</taxon>
        <taxon>Hexapoda</taxon>
        <taxon>Insecta</taxon>
        <taxon>Pterygota</taxon>
        <taxon>Neoptera</taxon>
        <taxon>Endopterygota</taxon>
        <taxon>Lepidoptera</taxon>
        <taxon>Glossata</taxon>
        <taxon>Ditrysia</taxon>
        <taxon>Pyraloidea</taxon>
        <taxon>Crambidae</taxon>
        <taxon>Pyraustinae</taxon>
        <taxon>Loxostege</taxon>
    </lineage>
</organism>
<sequence>MSAAEHITRVRRLYKLIFRVHRALPAELRVMGDNYAREEFKRHKKCNPEEARIFLNEWTDYAINLAKQMKPLQQAKRKEVGKYIDPQLLDHMTDDQIVQLYELHKAATLEDSDDTIKDQTIEKK</sequence>
<dbReference type="InterPro" id="IPR008381">
    <property type="entry name" value="SDHAF3/Sdh7"/>
</dbReference>
<dbReference type="PANTHER" id="PTHR13137:SF6">
    <property type="entry name" value="SUCCINATE DEHYDROGENASE ASSEMBLY FACTOR 3, MITOCHONDRIAL"/>
    <property type="match status" value="1"/>
</dbReference>
<evidence type="ECO:0000256" key="6">
    <source>
        <dbReference type="RuleBase" id="RU368039"/>
    </source>
</evidence>
<name>A0ABD0TQY6_LOXSC</name>
<dbReference type="Proteomes" id="UP001549921">
    <property type="component" value="Unassembled WGS sequence"/>
</dbReference>
<evidence type="ECO:0000256" key="4">
    <source>
        <dbReference type="ARBA" id="ARBA00023128"/>
    </source>
</evidence>
<protein>
    <recommendedName>
        <fullName evidence="6">Succinate dehydrogenase assembly factor 3</fullName>
        <shortName evidence="6">SDH assembly factor 3</shortName>
        <shortName evidence="6">SDHAF3</shortName>
    </recommendedName>
</protein>
<proteinExistence type="inferred from homology"/>
<accession>A0ABD0TQY6</accession>
<evidence type="ECO:0000256" key="3">
    <source>
        <dbReference type="ARBA" id="ARBA00022946"/>
    </source>
</evidence>
<dbReference type="GO" id="GO:0005759">
    <property type="term" value="C:mitochondrial matrix"/>
    <property type="evidence" value="ECO:0007669"/>
    <property type="project" value="UniProtKB-SubCell"/>
</dbReference>
<comment type="similarity">
    <text evidence="2 6">Belongs to the complex I LYR family. SDHAF3 subfamily.</text>
</comment>
<keyword evidence="5 6" id="KW-0143">Chaperone</keyword>
<comment type="caution">
    <text evidence="7">The sequence shown here is derived from an EMBL/GenBank/DDBJ whole genome shotgun (WGS) entry which is preliminary data.</text>
</comment>
<dbReference type="EMBL" id="JBEUOH010000001">
    <property type="protein sequence ID" value="KAL0902137.1"/>
    <property type="molecule type" value="Genomic_DNA"/>
</dbReference>
<evidence type="ECO:0000256" key="5">
    <source>
        <dbReference type="ARBA" id="ARBA00023186"/>
    </source>
</evidence>
<reference evidence="9 10" key="1">
    <citation type="submission" date="2024-06" db="EMBL/GenBank/DDBJ databases">
        <title>A chromosome-level genome assembly of beet webworm, Loxostege sticticalis.</title>
        <authorList>
            <person name="Zhang Y."/>
        </authorList>
    </citation>
    <scope>NUCLEOTIDE SEQUENCE [LARGE SCALE GENOMIC DNA]</scope>
    <source>
        <strain evidence="8">AQ026</strain>
        <strain evidence="7">AQ028</strain>
        <tissue evidence="7">Male pupae</tissue>
        <tissue evidence="8">Whole body</tissue>
    </source>
</reference>
<dbReference type="GO" id="GO:0034553">
    <property type="term" value="P:mitochondrial respiratory chain complex II assembly"/>
    <property type="evidence" value="ECO:0007669"/>
    <property type="project" value="UniProtKB-UniRule"/>
</dbReference>
<evidence type="ECO:0000313" key="10">
    <source>
        <dbReference type="Proteomes" id="UP001549921"/>
    </source>
</evidence>
<comment type="function">
    <text evidence="6">Plays an essential role in the assembly of succinate dehydrogenase (SDH), an enzyme complex (also referred to as respiratory complex II) that is a component of both the tricarboxylic acid (TCA) cycle and the mitochondrial electron transport chain, and which couples the oxidation of succinate to fumarate with the reduction of ubiquinone (coenzyme Q) to ubiquinol. Promotes maturation of the iron-sulfur protein subunit of the SDH catalytic dimer, protecting it from the deleterious effects of oxidants. May act together with SDHAF1.</text>
</comment>
<evidence type="ECO:0000256" key="2">
    <source>
        <dbReference type="ARBA" id="ARBA00006020"/>
    </source>
</evidence>
<comment type="subunit">
    <text evidence="6">Interacts with the iron-sulfur protein subunit within the SDH catalytic dimer.</text>
</comment>
<evidence type="ECO:0000313" key="7">
    <source>
        <dbReference type="EMBL" id="KAL0851763.1"/>
    </source>
</evidence>
<dbReference type="Pfam" id="PF13233">
    <property type="entry name" value="Complex1_LYR_2"/>
    <property type="match status" value="1"/>
</dbReference>
<keyword evidence="3" id="KW-0809">Transit peptide</keyword>
<dbReference type="Proteomes" id="UP001549920">
    <property type="component" value="Unassembled WGS sequence"/>
</dbReference>
<dbReference type="EMBL" id="JBEDNZ010000001">
    <property type="protein sequence ID" value="KAL0851763.1"/>
    <property type="molecule type" value="Genomic_DNA"/>
</dbReference>